<dbReference type="RefSeq" id="WP_145260180.1">
    <property type="nucleotide sequence ID" value="NZ_CP036316.1"/>
</dbReference>
<evidence type="ECO:0000313" key="2">
    <source>
        <dbReference type="EMBL" id="QDT63678.1"/>
    </source>
</evidence>
<organism evidence="2 3">
    <name type="scientific">Calycomorphotria hydatis</name>
    <dbReference type="NCBI Taxonomy" id="2528027"/>
    <lineage>
        <taxon>Bacteria</taxon>
        <taxon>Pseudomonadati</taxon>
        <taxon>Planctomycetota</taxon>
        <taxon>Planctomycetia</taxon>
        <taxon>Planctomycetales</taxon>
        <taxon>Planctomycetaceae</taxon>
        <taxon>Calycomorphotria</taxon>
    </lineage>
</organism>
<accession>A0A517T5N9</accession>
<dbReference type="InterPro" id="IPR036514">
    <property type="entry name" value="SGNH_hydro_sf"/>
</dbReference>
<dbReference type="InterPro" id="IPR051532">
    <property type="entry name" value="Ester_Hydrolysis_Enzymes"/>
</dbReference>
<proteinExistence type="predicted"/>
<dbReference type="InterPro" id="IPR013830">
    <property type="entry name" value="SGNH_hydro"/>
</dbReference>
<dbReference type="Pfam" id="PF13472">
    <property type="entry name" value="Lipase_GDSL_2"/>
    <property type="match status" value="1"/>
</dbReference>
<dbReference type="AlphaFoldDB" id="A0A517T5N9"/>
<dbReference type="OrthoDB" id="2513075at2"/>
<dbReference type="EMBL" id="CP036316">
    <property type="protein sequence ID" value="QDT63678.1"/>
    <property type="molecule type" value="Genomic_DNA"/>
</dbReference>
<dbReference type="GO" id="GO:0004622">
    <property type="term" value="F:phosphatidylcholine lysophospholipase activity"/>
    <property type="evidence" value="ECO:0007669"/>
    <property type="project" value="TreeGrafter"/>
</dbReference>
<dbReference type="CDD" id="cd01834">
    <property type="entry name" value="SGNH_hydrolase_like_2"/>
    <property type="match status" value="1"/>
</dbReference>
<feature type="domain" description="SGNH hydrolase-type esterase" evidence="1">
    <location>
        <begin position="41"/>
        <end position="245"/>
    </location>
</feature>
<dbReference type="Gene3D" id="3.40.50.1110">
    <property type="entry name" value="SGNH hydrolase"/>
    <property type="match status" value="1"/>
</dbReference>
<protein>
    <submittedName>
        <fullName evidence="2">GDSL-like Lipase/Acylhydrolase</fullName>
    </submittedName>
</protein>
<reference evidence="2 3" key="1">
    <citation type="submission" date="2019-02" db="EMBL/GenBank/DDBJ databases">
        <title>Deep-cultivation of Planctomycetes and their phenomic and genomic characterization uncovers novel biology.</title>
        <authorList>
            <person name="Wiegand S."/>
            <person name="Jogler M."/>
            <person name="Boedeker C."/>
            <person name="Pinto D."/>
            <person name="Vollmers J."/>
            <person name="Rivas-Marin E."/>
            <person name="Kohn T."/>
            <person name="Peeters S.H."/>
            <person name="Heuer A."/>
            <person name="Rast P."/>
            <person name="Oberbeckmann S."/>
            <person name="Bunk B."/>
            <person name="Jeske O."/>
            <person name="Meyerdierks A."/>
            <person name="Storesund J.E."/>
            <person name="Kallscheuer N."/>
            <person name="Luecker S."/>
            <person name="Lage O.M."/>
            <person name="Pohl T."/>
            <person name="Merkel B.J."/>
            <person name="Hornburger P."/>
            <person name="Mueller R.-W."/>
            <person name="Bruemmer F."/>
            <person name="Labrenz M."/>
            <person name="Spormann A.M."/>
            <person name="Op den Camp H."/>
            <person name="Overmann J."/>
            <person name="Amann R."/>
            <person name="Jetten M.S.M."/>
            <person name="Mascher T."/>
            <person name="Medema M.H."/>
            <person name="Devos D.P."/>
            <person name="Kaster A.-K."/>
            <person name="Ovreas L."/>
            <person name="Rohde M."/>
            <person name="Galperin M.Y."/>
            <person name="Jogler C."/>
        </authorList>
    </citation>
    <scope>NUCLEOTIDE SEQUENCE [LARGE SCALE GENOMIC DNA]</scope>
    <source>
        <strain evidence="2 3">V22</strain>
    </source>
</reference>
<gene>
    <name evidence="2" type="ORF">V22_09020</name>
</gene>
<evidence type="ECO:0000259" key="1">
    <source>
        <dbReference type="Pfam" id="PF13472"/>
    </source>
</evidence>
<dbReference type="PANTHER" id="PTHR30383:SF5">
    <property type="entry name" value="SGNH HYDROLASE-TYPE ESTERASE DOMAIN-CONTAINING PROTEIN"/>
    <property type="match status" value="1"/>
</dbReference>
<keyword evidence="2" id="KW-0378">Hydrolase</keyword>
<dbReference type="PANTHER" id="PTHR30383">
    <property type="entry name" value="THIOESTERASE 1/PROTEASE 1/LYSOPHOSPHOLIPASE L1"/>
    <property type="match status" value="1"/>
</dbReference>
<dbReference type="KEGG" id="chya:V22_09020"/>
<keyword evidence="3" id="KW-1185">Reference proteome</keyword>
<sequence length="321" mass="35604">MQPAQAPWKTFLLVVGYILSILTATNASAEVEPLHCKRILFLGDSITYAGHYVAQIEATLRAKGVEPMPEIVNLGLSSETCSGLSEEDHPFPRPDVHTRLDRALEMFQPDCVVACYGMNDGIYNPFSEERFQKYQDGINLLKSKVEQAGAIFVVCTPPPFDPEPLRASGKLKPVGADGYSFRTMYADYDQVLARYSEWLLTLSNDDQMVIDLRTPVVTYLTEQRKKDPSYRLANDGIHLNQTGHSLMADAILSAWGEEPAVTLDPQLLKLAQQKMAVLRNAWHSKVGHSRPGVKAGLPLEEAEEKAAELTQQMNALLDSAN</sequence>
<dbReference type="SUPFAM" id="SSF52266">
    <property type="entry name" value="SGNH hydrolase"/>
    <property type="match status" value="1"/>
</dbReference>
<dbReference type="Proteomes" id="UP000319976">
    <property type="component" value="Chromosome"/>
</dbReference>
<name>A0A517T5N9_9PLAN</name>
<evidence type="ECO:0000313" key="3">
    <source>
        <dbReference type="Proteomes" id="UP000319976"/>
    </source>
</evidence>